<evidence type="ECO:0000256" key="6">
    <source>
        <dbReference type="ARBA" id="ARBA00022723"/>
    </source>
</evidence>
<protein>
    <recommendedName>
        <fullName evidence="5">Kynurenine formamidase</fullName>
        <ecNumber evidence="4">3.5.1.9</ecNumber>
    </recommendedName>
</protein>
<dbReference type="FunFam" id="3.50.30.50:FF:000001">
    <property type="entry name" value="Kynurenine formamidase"/>
    <property type="match status" value="1"/>
</dbReference>
<dbReference type="InterPro" id="IPR037175">
    <property type="entry name" value="KFase_sf"/>
</dbReference>
<dbReference type="Pfam" id="PF04199">
    <property type="entry name" value="Cyclase"/>
    <property type="match status" value="1"/>
</dbReference>
<dbReference type="Gene3D" id="3.50.30.50">
    <property type="entry name" value="Putative cyclase"/>
    <property type="match status" value="1"/>
</dbReference>
<dbReference type="EMBL" id="MHNL01000001">
    <property type="protein sequence ID" value="OGZ46122.1"/>
    <property type="molecule type" value="Genomic_DNA"/>
</dbReference>
<keyword evidence="7" id="KW-0378">Hydrolase</keyword>
<dbReference type="SUPFAM" id="SSF102198">
    <property type="entry name" value="Putative cyclase"/>
    <property type="match status" value="1"/>
</dbReference>
<keyword evidence="8" id="KW-0862">Zinc</keyword>
<dbReference type="EC" id="3.5.1.9" evidence="4"/>
<name>A0A1G2G7S0_9BACT</name>
<evidence type="ECO:0000256" key="10">
    <source>
        <dbReference type="ARBA" id="ARBA00048496"/>
    </source>
</evidence>
<comment type="function">
    <text evidence="2">Catalyzes the hydrolysis of N-formyl-L-kynurenine to L-kynurenine, the second step in the kynurenine pathway of tryptophan degradation.</text>
</comment>
<dbReference type="GO" id="GO:0046872">
    <property type="term" value="F:metal ion binding"/>
    <property type="evidence" value="ECO:0007669"/>
    <property type="project" value="UniProtKB-KW"/>
</dbReference>
<evidence type="ECO:0000256" key="11">
    <source>
        <dbReference type="ARBA" id="ARBA00060547"/>
    </source>
</evidence>
<evidence type="ECO:0000256" key="7">
    <source>
        <dbReference type="ARBA" id="ARBA00022801"/>
    </source>
</evidence>
<evidence type="ECO:0000256" key="1">
    <source>
        <dbReference type="ARBA" id="ARBA00001947"/>
    </source>
</evidence>
<dbReference type="PANTHER" id="PTHR31118:SF12">
    <property type="entry name" value="CYCLASE-LIKE PROTEIN 2"/>
    <property type="match status" value="1"/>
</dbReference>
<organism evidence="12 13">
    <name type="scientific">Candidatus Ryanbacteria bacterium RIFCSPHIGHO2_01_FULL_48_27</name>
    <dbReference type="NCBI Taxonomy" id="1802115"/>
    <lineage>
        <taxon>Bacteria</taxon>
        <taxon>Candidatus Ryaniibacteriota</taxon>
    </lineage>
</organism>
<evidence type="ECO:0000256" key="4">
    <source>
        <dbReference type="ARBA" id="ARBA00012930"/>
    </source>
</evidence>
<evidence type="ECO:0000256" key="8">
    <source>
        <dbReference type="ARBA" id="ARBA00022833"/>
    </source>
</evidence>
<evidence type="ECO:0000313" key="13">
    <source>
        <dbReference type="Proteomes" id="UP000177785"/>
    </source>
</evidence>
<evidence type="ECO:0000256" key="5">
    <source>
        <dbReference type="ARBA" id="ARBA00014889"/>
    </source>
</evidence>
<comment type="pathway">
    <text evidence="11">Amino-acid degradation; L-tryptophan degradation via kynurenine pathway; L-kynurenine from L-tryptophan: step 2/2.</text>
</comment>
<dbReference type="PANTHER" id="PTHR31118">
    <property type="entry name" value="CYCLASE-LIKE PROTEIN 2"/>
    <property type="match status" value="1"/>
</dbReference>
<evidence type="ECO:0000256" key="9">
    <source>
        <dbReference type="ARBA" id="ARBA00023079"/>
    </source>
</evidence>
<evidence type="ECO:0000256" key="3">
    <source>
        <dbReference type="ARBA" id="ARBA00011738"/>
    </source>
</evidence>
<dbReference type="STRING" id="1802115.A2756_05920"/>
<dbReference type="GO" id="GO:0019441">
    <property type="term" value="P:L-tryptophan catabolic process to kynurenine"/>
    <property type="evidence" value="ECO:0007669"/>
    <property type="project" value="InterPro"/>
</dbReference>
<reference evidence="12 13" key="1">
    <citation type="journal article" date="2016" name="Nat. Commun.">
        <title>Thousands of microbial genomes shed light on interconnected biogeochemical processes in an aquifer system.</title>
        <authorList>
            <person name="Anantharaman K."/>
            <person name="Brown C.T."/>
            <person name="Hug L.A."/>
            <person name="Sharon I."/>
            <person name="Castelle C.J."/>
            <person name="Probst A.J."/>
            <person name="Thomas B.C."/>
            <person name="Singh A."/>
            <person name="Wilkins M.J."/>
            <person name="Karaoz U."/>
            <person name="Brodie E.L."/>
            <person name="Williams K.H."/>
            <person name="Hubbard S.S."/>
            <person name="Banfield J.F."/>
        </authorList>
    </citation>
    <scope>NUCLEOTIDE SEQUENCE [LARGE SCALE GENOMIC DNA]</scope>
</reference>
<comment type="catalytic activity">
    <reaction evidence="10">
        <text>N-formyl-L-kynurenine + H2O = L-kynurenine + formate + H(+)</text>
        <dbReference type="Rhea" id="RHEA:13009"/>
        <dbReference type="ChEBI" id="CHEBI:15377"/>
        <dbReference type="ChEBI" id="CHEBI:15378"/>
        <dbReference type="ChEBI" id="CHEBI:15740"/>
        <dbReference type="ChEBI" id="CHEBI:57959"/>
        <dbReference type="ChEBI" id="CHEBI:58629"/>
        <dbReference type="EC" id="3.5.1.9"/>
    </reaction>
</comment>
<keyword evidence="9" id="KW-0823">Tryptophan catabolism</keyword>
<comment type="cofactor">
    <cofactor evidence="1">
        <name>Zn(2+)</name>
        <dbReference type="ChEBI" id="CHEBI:29105"/>
    </cofactor>
</comment>
<gene>
    <name evidence="12" type="ORF">A2756_05920</name>
</gene>
<dbReference type="Proteomes" id="UP000177785">
    <property type="component" value="Unassembled WGS sequence"/>
</dbReference>
<keyword evidence="6" id="KW-0479">Metal-binding</keyword>
<proteinExistence type="predicted"/>
<sequence>MKNLKIADIIDISLPIYPGMITYPKNPDVAFERLSTGVSFLSHISLGTHTGTHMDVPGHVFEGASGMEDVGLTRLVGPCRVLDMTRVKECIKVSDLESHRIRLGERVLVRTKNSRRGFKEFYPDYIYLDGDAAEYLAKKRITLFGIDALSIKKRGSIDQRPHTTLLKKGIIIVEGLDLARVKPGKYTFVGLPLRLDTPDGAPMRAILLKGKL</sequence>
<evidence type="ECO:0000256" key="2">
    <source>
        <dbReference type="ARBA" id="ARBA00002204"/>
    </source>
</evidence>
<accession>A0A1G2G7S0</accession>
<comment type="subunit">
    <text evidence="3">Homodimer.</text>
</comment>
<evidence type="ECO:0000313" key="12">
    <source>
        <dbReference type="EMBL" id="OGZ46122.1"/>
    </source>
</evidence>
<comment type="caution">
    <text evidence="12">The sequence shown here is derived from an EMBL/GenBank/DDBJ whole genome shotgun (WGS) entry which is preliminary data.</text>
</comment>
<dbReference type="AlphaFoldDB" id="A0A1G2G7S0"/>
<dbReference type="GO" id="GO:0004061">
    <property type="term" value="F:arylformamidase activity"/>
    <property type="evidence" value="ECO:0007669"/>
    <property type="project" value="UniProtKB-EC"/>
</dbReference>
<dbReference type="InterPro" id="IPR007325">
    <property type="entry name" value="KFase/CYL"/>
</dbReference>